<dbReference type="RefSeq" id="WP_108560928.1">
    <property type="nucleotide sequence ID" value="NZ_MUXE01000022.1"/>
</dbReference>
<name>A0A363CWK5_9BACT</name>
<accession>A0A363CWK5</accession>
<evidence type="ECO:0000259" key="3">
    <source>
        <dbReference type="PROSITE" id="PS51755"/>
    </source>
</evidence>
<sequence length="230" mass="26915">MNSIFLYTTNNKNVNSVLVISEDVGFLDKLKKVSGNKYNISFFNNEKFDLLNTEINTFDLIVFDNCKNSLTKFVDVFKQTKSYTFNIPMIILENEITQEFSLHKYCNAYAIFNKNVDESFLLNNIEISLSFLYTNKKVQFENGFYFDISREILFQGKKIIKLTKTERKLVNLLALNPNVLVTYEDISSIVWRGKEFSIYSLRNVIKHIREKTDESFIKNSSNRGYVITTI</sequence>
<dbReference type="EMBL" id="MUXE01000022">
    <property type="protein sequence ID" value="PUE63442.1"/>
    <property type="molecule type" value="Genomic_DNA"/>
</dbReference>
<feature type="DNA-binding region" description="OmpR/PhoB-type" evidence="2">
    <location>
        <begin position="135"/>
        <end position="230"/>
    </location>
</feature>
<keyword evidence="5" id="KW-1185">Reference proteome</keyword>
<dbReference type="SUPFAM" id="SSF46894">
    <property type="entry name" value="C-terminal effector domain of the bipartite response regulators"/>
    <property type="match status" value="1"/>
</dbReference>
<dbReference type="Pfam" id="PF00486">
    <property type="entry name" value="Trans_reg_C"/>
    <property type="match status" value="1"/>
</dbReference>
<dbReference type="PROSITE" id="PS51755">
    <property type="entry name" value="OMPR_PHOB"/>
    <property type="match status" value="1"/>
</dbReference>
<gene>
    <name evidence="4" type="ORF">B0174_11135</name>
</gene>
<dbReference type="OrthoDB" id="5343939at2"/>
<dbReference type="Proteomes" id="UP000251135">
    <property type="component" value="Unassembled WGS sequence"/>
</dbReference>
<organism evidence="4 5">
    <name type="scientific">Arcobacter caeni</name>
    <dbReference type="NCBI Taxonomy" id="1912877"/>
    <lineage>
        <taxon>Bacteria</taxon>
        <taxon>Pseudomonadati</taxon>
        <taxon>Campylobacterota</taxon>
        <taxon>Epsilonproteobacteria</taxon>
        <taxon>Campylobacterales</taxon>
        <taxon>Arcobacteraceae</taxon>
        <taxon>Arcobacter</taxon>
    </lineage>
</organism>
<keyword evidence="1 2" id="KW-0238">DNA-binding</keyword>
<comment type="caution">
    <text evidence="4">The sequence shown here is derived from an EMBL/GenBank/DDBJ whole genome shotgun (WGS) entry which is preliminary data.</text>
</comment>
<dbReference type="GO" id="GO:0000160">
    <property type="term" value="P:phosphorelay signal transduction system"/>
    <property type="evidence" value="ECO:0007669"/>
    <property type="project" value="InterPro"/>
</dbReference>
<dbReference type="AlphaFoldDB" id="A0A363CWK5"/>
<evidence type="ECO:0000313" key="4">
    <source>
        <dbReference type="EMBL" id="PUE63442.1"/>
    </source>
</evidence>
<feature type="domain" description="OmpR/PhoB-type" evidence="3">
    <location>
        <begin position="135"/>
        <end position="230"/>
    </location>
</feature>
<reference evidence="4 5" key="1">
    <citation type="submission" date="2017-02" db="EMBL/GenBank/DDBJ databases">
        <title>Arcobacter caeni sp. nov, a new Arcobacter species isolated from reclaimed water.</title>
        <authorList>
            <person name="Figueras M.J."/>
            <person name="Perez-Cataluna A."/>
            <person name="Salas-Masso N."/>
        </authorList>
    </citation>
    <scope>NUCLEOTIDE SEQUENCE [LARGE SCALE GENOMIC DNA]</scope>
    <source>
        <strain evidence="4 5">RW17-10</strain>
    </source>
</reference>
<dbReference type="GO" id="GO:0006355">
    <property type="term" value="P:regulation of DNA-templated transcription"/>
    <property type="evidence" value="ECO:0007669"/>
    <property type="project" value="InterPro"/>
</dbReference>
<dbReference type="SMART" id="SM00862">
    <property type="entry name" value="Trans_reg_C"/>
    <property type="match status" value="1"/>
</dbReference>
<evidence type="ECO:0000256" key="2">
    <source>
        <dbReference type="PROSITE-ProRule" id="PRU01091"/>
    </source>
</evidence>
<evidence type="ECO:0000313" key="5">
    <source>
        <dbReference type="Proteomes" id="UP000251135"/>
    </source>
</evidence>
<evidence type="ECO:0000256" key="1">
    <source>
        <dbReference type="ARBA" id="ARBA00023125"/>
    </source>
</evidence>
<dbReference type="GO" id="GO:0003677">
    <property type="term" value="F:DNA binding"/>
    <property type="evidence" value="ECO:0007669"/>
    <property type="project" value="UniProtKB-UniRule"/>
</dbReference>
<dbReference type="Gene3D" id="1.10.10.10">
    <property type="entry name" value="Winged helix-like DNA-binding domain superfamily/Winged helix DNA-binding domain"/>
    <property type="match status" value="1"/>
</dbReference>
<dbReference type="InterPro" id="IPR016032">
    <property type="entry name" value="Sig_transdc_resp-reg_C-effctor"/>
</dbReference>
<proteinExistence type="predicted"/>
<dbReference type="InterPro" id="IPR036388">
    <property type="entry name" value="WH-like_DNA-bd_sf"/>
</dbReference>
<dbReference type="InterPro" id="IPR001867">
    <property type="entry name" value="OmpR/PhoB-type_DNA-bd"/>
</dbReference>
<protein>
    <recommendedName>
        <fullName evidence="3">OmpR/PhoB-type domain-containing protein</fullName>
    </recommendedName>
</protein>